<dbReference type="EMBL" id="JANPWB010000015">
    <property type="protein sequence ID" value="KAJ1091800.1"/>
    <property type="molecule type" value="Genomic_DNA"/>
</dbReference>
<proteinExistence type="predicted"/>
<comment type="caution">
    <text evidence="2">The sequence shown here is derived from an EMBL/GenBank/DDBJ whole genome shotgun (WGS) entry which is preliminary data.</text>
</comment>
<gene>
    <name evidence="2" type="ORF">NDU88_004915</name>
</gene>
<feature type="region of interest" description="Disordered" evidence="1">
    <location>
        <begin position="20"/>
        <end position="42"/>
    </location>
</feature>
<accession>A0AAV7LJR4</accession>
<sequence>MGKTDKNQSKLQFELRKMLKPREDVAVSPETDPNTLGPEMGSELHQVLTKMQIILTKTNGKIDALFNRTDRMTECIDKQSKGLDTVERRVSDVEVEQATSAGTHKQLEKTILELQAKVEELEGCSQRK</sequence>
<evidence type="ECO:0000256" key="1">
    <source>
        <dbReference type="SAM" id="MobiDB-lite"/>
    </source>
</evidence>
<reference evidence="2" key="1">
    <citation type="journal article" date="2022" name="bioRxiv">
        <title>Sequencing and chromosome-scale assembly of the giantPleurodeles waltlgenome.</title>
        <authorList>
            <person name="Brown T."/>
            <person name="Elewa A."/>
            <person name="Iarovenko S."/>
            <person name="Subramanian E."/>
            <person name="Araus A.J."/>
            <person name="Petzold A."/>
            <person name="Susuki M."/>
            <person name="Suzuki K.-i.T."/>
            <person name="Hayashi T."/>
            <person name="Toyoda A."/>
            <person name="Oliveira C."/>
            <person name="Osipova E."/>
            <person name="Leigh N.D."/>
            <person name="Simon A."/>
            <person name="Yun M.H."/>
        </authorList>
    </citation>
    <scope>NUCLEOTIDE SEQUENCE</scope>
    <source>
        <strain evidence="2">20211129_DDA</strain>
        <tissue evidence="2">Liver</tissue>
    </source>
</reference>
<name>A0AAV7LJR4_PLEWA</name>
<evidence type="ECO:0000313" key="2">
    <source>
        <dbReference type="EMBL" id="KAJ1091800.1"/>
    </source>
</evidence>
<dbReference type="AlphaFoldDB" id="A0AAV7LJR4"/>
<protein>
    <submittedName>
        <fullName evidence="2">Uncharacterized protein</fullName>
    </submittedName>
</protein>
<keyword evidence="3" id="KW-1185">Reference proteome</keyword>
<organism evidence="2 3">
    <name type="scientific">Pleurodeles waltl</name>
    <name type="common">Iberian ribbed newt</name>
    <dbReference type="NCBI Taxonomy" id="8319"/>
    <lineage>
        <taxon>Eukaryota</taxon>
        <taxon>Metazoa</taxon>
        <taxon>Chordata</taxon>
        <taxon>Craniata</taxon>
        <taxon>Vertebrata</taxon>
        <taxon>Euteleostomi</taxon>
        <taxon>Amphibia</taxon>
        <taxon>Batrachia</taxon>
        <taxon>Caudata</taxon>
        <taxon>Salamandroidea</taxon>
        <taxon>Salamandridae</taxon>
        <taxon>Pleurodelinae</taxon>
        <taxon>Pleurodeles</taxon>
    </lineage>
</organism>
<evidence type="ECO:0000313" key="3">
    <source>
        <dbReference type="Proteomes" id="UP001066276"/>
    </source>
</evidence>
<dbReference type="Proteomes" id="UP001066276">
    <property type="component" value="Chromosome 11"/>
</dbReference>